<comment type="caution">
    <text evidence="4">The sequence shown here is derived from an EMBL/GenBank/DDBJ whole genome shotgun (WGS) entry which is preliminary data.</text>
</comment>
<keyword evidence="5" id="KW-1185">Reference proteome</keyword>
<keyword evidence="2" id="KW-0813">Transport</keyword>
<keyword evidence="2" id="KW-0812">Transmembrane</keyword>
<evidence type="ECO:0000313" key="4">
    <source>
        <dbReference type="EMBL" id="PZW38625.1"/>
    </source>
</evidence>
<dbReference type="InterPro" id="IPR002890">
    <property type="entry name" value="MG2"/>
</dbReference>
<dbReference type="InterPro" id="IPR041246">
    <property type="entry name" value="Bact_MG10"/>
</dbReference>
<dbReference type="SMART" id="SM01360">
    <property type="entry name" value="A2M"/>
    <property type="match status" value="1"/>
</dbReference>
<dbReference type="PANTHER" id="PTHR40094">
    <property type="entry name" value="ALPHA-2-MACROGLOBULIN HOMOLOG"/>
    <property type="match status" value="1"/>
</dbReference>
<dbReference type="InterPro" id="IPR012910">
    <property type="entry name" value="Plug_dom"/>
</dbReference>
<dbReference type="InterPro" id="IPR047565">
    <property type="entry name" value="Alpha-macroglob_thiol-ester_cl"/>
</dbReference>
<keyword evidence="2" id="KW-0998">Cell outer membrane</keyword>
<dbReference type="GO" id="GO:0009279">
    <property type="term" value="C:cell outer membrane"/>
    <property type="evidence" value="ECO:0007669"/>
    <property type="project" value="UniProtKB-SubCell"/>
</dbReference>
<evidence type="ECO:0000256" key="2">
    <source>
        <dbReference type="PROSITE-ProRule" id="PRU01360"/>
    </source>
</evidence>
<dbReference type="RefSeq" id="WP_111541912.1">
    <property type="nucleotide sequence ID" value="NZ_QKYV01000008.1"/>
</dbReference>
<dbReference type="Gene3D" id="2.60.40.1930">
    <property type="match status" value="1"/>
</dbReference>
<dbReference type="InterPro" id="IPR039426">
    <property type="entry name" value="TonB-dep_rcpt-like"/>
</dbReference>
<keyword evidence="4" id="KW-0675">Receptor</keyword>
<dbReference type="Pfam" id="PF17973">
    <property type="entry name" value="bMG10"/>
    <property type="match status" value="1"/>
</dbReference>
<dbReference type="InterPro" id="IPR008969">
    <property type="entry name" value="CarboxyPept-like_regulatory"/>
</dbReference>
<comment type="similarity">
    <text evidence="1">Belongs to the protease inhibitor I39 (alpha-2-macroglobulin) family. Bacterial alpha-2-macroglobulin subfamily.</text>
</comment>
<dbReference type="Gene3D" id="1.50.10.20">
    <property type="match status" value="1"/>
</dbReference>
<organism evidence="4 5">
    <name type="scientific">Mesonia algae</name>
    <dbReference type="NCBI Taxonomy" id="213248"/>
    <lineage>
        <taxon>Bacteria</taxon>
        <taxon>Pseudomonadati</taxon>
        <taxon>Bacteroidota</taxon>
        <taxon>Flavobacteriia</taxon>
        <taxon>Flavobacteriales</taxon>
        <taxon>Flavobacteriaceae</taxon>
        <taxon>Mesonia</taxon>
    </lineage>
</organism>
<dbReference type="Gene3D" id="2.60.40.1120">
    <property type="entry name" value="Carboxypeptidase-like, regulatory domain"/>
    <property type="match status" value="1"/>
</dbReference>
<proteinExistence type="inferred from homology"/>
<comment type="similarity">
    <text evidence="2">Belongs to the TonB-dependent receptor family.</text>
</comment>
<dbReference type="Pfam" id="PF13715">
    <property type="entry name" value="CarbopepD_reg_2"/>
    <property type="match status" value="1"/>
</dbReference>
<evidence type="ECO:0000259" key="3">
    <source>
        <dbReference type="SMART" id="SM01360"/>
    </source>
</evidence>
<dbReference type="EMBL" id="QKYV01000008">
    <property type="protein sequence ID" value="PZW38625.1"/>
    <property type="molecule type" value="Genomic_DNA"/>
</dbReference>
<sequence>MLKKILLFLLAVFITSNVFSQRRFDKWWDEVEKLERADLSFDAYEKAQVILKKADRKENAEQFIRAFLYIQKFKLILKDNSQDEVYKDFLSEIEEQPFPIKNILSSYLAESLNQYYTRNRYRISRRTKIDTSSSSFKTWDRETFKEKINYYYELSLVSKGKLVKIPLSDYKNTLSYGDNYNRFRSTLLDLLASRYLNTLQLPKYYNLSKNDLIIDNPLYFDSPTAFSKLPLNNKYNHQTRYKTLQLYQDLTKLHLQQNDNLSAFILTLDRYQFLLNNGNFDDNQKEYLNALKKILNSTSVKEEKAWASYKLALFYYQNANKNTNYDYSEKALQQVEYVLSLKSNSIPEREALKLKQKLNATSFSVNLQESVIPNQPILTQIHAENVDTLHLSIYQIKNRNYDYKKQNRILDTLIPEKKAIHYQKFTLKNPDSFYSYSHEFFIDKLPTGLYIFRFSKEKNPHLGKDEHIYSFVHVTNLSYNIYDYDSEQHLYVVNKKTGLPISNVHVKVENNGSYITNNNGLTILKGENKNYREKTLLIKGRDTLPTGVRFSKKYIQNYVDDGEIEVTIFTDRSIYRPGQTIYFKSIISYQKEKERKVVPFEKVLVSLYNPNDDLIKEIELTTNEFGSVTGEFIIPENNLNGNYQIYIDENFDDDSDYNHIDFDDAYKRVSVEEYKRPTFEVELINLDSTYVLNDSISVKGKATAFFGGNITNAKVNYQVERSLDRNPIPRSSSRYVRVESTRIASGLVKTNDKGEFAISFIASPDSLVPKKYKPNFKYTITASITDINGETQTARKNYNFGYHAGNIQLLTANKIHLQEDQTLSLQTKDLNKNPINTSGKLLVYKYKTPNRIIAERPWNTPDIQNILKNDFLQYYPYFAYDSLDVGAYWEKELLKTISLEIEGQQKLYYNNWKDDLTSGEYQIQFKGVDFLGDSITAYKEVQFINTIDEKPILNRLFVTFSSEVKKQKKENLVKLHFYTLLDDLTLLLDIGFSNKVQFRKFITLQKGDNIIPIEVPKEEKYVNYRYMYISEGVTNGQKGIIDIPKEEEEEEEKTLHFEVLTFKNKLDPGKEEVWELKIIDNKNKPAEAEILASMYDASLDQFKGHDWYEKIYRDRNPRDYTRLPYVDSDYDYLDEAHSSKRNFSRHYFILDQLNYTGFKQFGYHFINTKWHQNNYIKSLIPKNKNKENVIYGVVSDDQGLPLPGVNVIIKGTSKGTQTDFNGYYEINYKENLILVFSYVGFETQAILVNQPQNLDIMMQAGNTLDDVVITTLGTKRRTNEFVSAYQIVESQALSNANNPNVVQGLAGKVSGLQIESGSNGEPTRIVLRGNRSLKGSKEALIVIDGKIVSTEDFTNLNPNLVGEINVIKGANGAAMYGTQGANGVIVVTTKNAVKDLQQVKARTNLQETAFFFPQLKTNKKGELSFQFKSPEALTRWKFQAFAHDKNLHQAKLDLSTITQKELNILPNFPRFFRSKDSIIISAKVNNLSDKTLNGIIQLEFTDELTQKKIKLILDAVSVKNFNIPSKGNAEVNWKLAIPEGLEAVRYRIVAKAGNFSDGEENIIPVFTNRIFITEALPIWLNPNEKETFILENLKNNTSPTLKNHQLIFEYTSNPVWTAIKALPYLVEYPYECAEQTFARYYANNLASHLLKQHPEIENILKDWEKKGGPTSDLNKNAELKNILIQETPWLKTAQSQEKQQQRLALLLDAKKSTQRAEDNLDKLALMQMSSGAFPWFTGGRENLSISLHILTSMERLENLNKQLSTNKKYQHIKDKLISYLDDKLIQNKSDENYYASLQLNFLYARSFNINNENENLKSFSKEVLNSYQDKWVSLSIQSQLTLALTAYRFDQKELSRNILEALKQDAVINSKYGMYWKELTKSYAWFNDAIATQALAIEAYHEIENDTKSVQQLKTWLLRNKKTESWKSTKATTEAIFALLNYSKNNASAEFPTIKIGDKKINPTPTETETGYYKTSFSAKEIEPEMSQIEIKNNSETAQHGGLYWQYFEESDKVKDNQQEQISISKELFKKVETNEGSILKSVTKESLALGDVIVVRLIINAKESFSFMHLKDMRASGLEPIDVISKYKYQDGLAYYQSTKDVATHFFFDNLRKGTYVLEYNLKVNNKGDFSNGITQLQSMYAPEFKAQTKGTRLKVN</sequence>
<dbReference type="Pfam" id="PF00207">
    <property type="entry name" value="A2M"/>
    <property type="match status" value="1"/>
</dbReference>
<dbReference type="InterPro" id="IPR008930">
    <property type="entry name" value="Terpenoid_cyclase/PrenylTrfase"/>
</dbReference>
<dbReference type="Pfam" id="PF07715">
    <property type="entry name" value="Plug"/>
    <property type="match status" value="1"/>
</dbReference>
<keyword evidence="2" id="KW-0472">Membrane</keyword>
<dbReference type="SUPFAM" id="SSF48239">
    <property type="entry name" value="Terpenoid cyclases/Protein prenyltransferases"/>
    <property type="match status" value="1"/>
</dbReference>
<reference evidence="4 5" key="1">
    <citation type="submission" date="2018-06" db="EMBL/GenBank/DDBJ databases">
        <title>Genomic Encyclopedia of Archaeal and Bacterial Type Strains, Phase II (KMG-II): from individual species to whole genera.</title>
        <authorList>
            <person name="Goeker M."/>
        </authorList>
    </citation>
    <scope>NUCLEOTIDE SEQUENCE [LARGE SCALE GENOMIC DNA]</scope>
    <source>
        <strain evidence="4 5">DSM 15361</strain>
    </source>
</reference>
<dbReference type="InterPro" id="IPR001599">
    <property type="entry name" value="Macroglobln_a2"/>
</dbReference>
<dbReference type="GO" id="GO:0004866">
    <property type="term" value="F:endopeptidase inhibitor activity"/>
    <property type="evidence" value="ECO:0007669"/>
    <property type="project" value="InterPro"/>
</dbReference>
<dbReference type="SUPFAM" id="SSF49464">
    <property type="entry name" value="Carboxypeptidase regulatory domain-like"/>
    <property type="match status" value="1"/>
</dbReference>
<comment type="subcellular location">
    <subcellularLocation>
        <location evidence="2">Cell outer membrane</location>
        <topology evidence="2">Multi-pass membrane protein</topology>
    </subcellularLocation>
</comment>
<evidence type="ECO:0000313" key="5">
    <source>
        <dbReference type="Proteomes" id="UP000249542"/>
    </source>
</evidence>
<name>A0A2W7I046_9FLAO</name>
<dbReference type="SMART" id="SM01419">
    <property type="entry name" value="Thiol-ester_cl"/>
    <property type="match status" value="1"/>
</dbReference>
<dbReference type="InterPro" id="IPR037066">
    <property type="entry name" value="Plug_dom_sf"/>
</dbReference>
<dbReference type="Gene3D" id="2.170.130.10">
    <property type="entry name" value="TonB-dependent receptor, plug domain"/>
    <property type="match status" value="1"/>
</dbReference>
<dbReference type="InterPro" id="IPR051802">
    <property type="entry name" value="YfhM-like"/>
</dbReference>
<dbReference type="PANTHER" id="PTHR40094:SF1">
    <property type="entry name" value="UBIQUITIN DOMAIN-CONTAINING PROTEIN"/>
    <property type="match status" value="1"/>
</dbReference>
<dbReference type="SUPFAM" id="SSF56935">
    <property type="entry name" value="Porins"/>
    <property type="match status" value="1"/>
</dbReference>
<evidence type="ECO:0000256" key="1">
    <source>
        <dbReference type="ARBA" id="ARBA00010556"/>
    </source>
</evidence>
<dbReference type="Proteomes" id="UP000249542">
    <property type="component" value="Unassembled WGS sequence"/>
</dbReference>
<protein>
    <submittedName>
        <fullName evidence="4">TonB-dependent SusC/RagA subfamily outer membrane receptor</fullName>
    </submittedName>
</protein>
<keyword evidence="2" id="KW-1134">Transmembrane beta strand</keyword>
<gene>
    <name evidence="4" type="ORF">LX95_02647</name>
</gene>
<dbReference type="Pfam" id="PF01835">
    <property type="entry name" value="MG2"/>
    <property type="match status" value="1"/>
</dbReference>
<accession>A0A2W7I046</accession>
<dbReference type="PROSITE" id="PS52016">
    <property type="entry name" value="TONB_DEPENDENT_REC_3"/>
    <property type="match status" value="1"/>
</dbReference>
<feature type="domain" description="Alpha-2-macroglobulin" evidence="3">
    <location>
        <begin position="1408"/>
        <end position="1498"/>
    </location>
</feature>